<dbReference type="OrthoDB" id="9812470at2"/>
<keyword evidence="3" id="KW-1185">Reference proteome</keyword>
<comment type="caution">
    <text evidence="2">The sequence shown here is derived from an EMBL/GenBank/DDBJ whole genome shotgun (WGS) entry which is preliminary data.</text>
</comment>
<dbReference type="Pfam" id="PF01370">
    <property type="entry name" value="Epimerase"/>
    <property type="match status" value="1"/>
</dbReference>
<reference evidence="2 3" key="1">
    <citation type="submission" date="2015-04" db="EMBL/GenBank/DDBJ databases">
        <title>Taxonomic description and genome sequence of Bacillus campisalis sp. nov., a novel member of the genus Bacillus isolated from solar saltern.</title>
        <authorList>
            <person name="Mathan Kumar R."/>
            <person name="Kaur G."/>
            <person name="Kumar A."/>
            <person name="Singh N.K."/>
            <person name="Kaur N."/>
            <person name="Kumar N."/>
            <person name="Mayilraj S."/>
        </authorList>
    </citation>
    <scope>NUCLEOTIDE SEQUENCE [LARGE SCALE GENOMIC DNA]</scope>
    <source>
        <strain evidence="2 3">SA2-6</strain>
    </source>
</reference>
<protein>
    <recommendedName>
        <fullName evidence="1">NAD-dependent epimerase/dehydratase domain-containing protein</fullName>
    </recommendedName>
</protein>
<dbReference type="Gene3D" id="3.40.50.720">
    <property type="entry name" value="NAD(P)-binding Rossmann-like Domain"/>
    <property type="match status" value="1"/>
</dbReference>
<evidence type="ECO:0000259" key="1">
    <source>
        <dbReference type="Pfam" id="PF01370"/>
    </source>
</evidence>
<proteinExistence type="predicted"/>
<dbReference type="AlphaFoldDB" id="A0A0M2T1N4"/>
<feature type="domain" description="NAD-dependent epimerase/dehydratase" evidence="1">
    <location>
        <begin position="31"/>
        <end position="150"/>
    </location>
</feature>
<name>A0A0M2T1N4_9BACI</name>
<dbReference type="SUPFAM" id="SSF51735">
    <property type="entry name" value="NAD(P)-binding Rossmann-fold domains"/>
    <property type="match status" value="1"/>
</dbReference>
<dbReference type="InterPro" id="IPR036291">
    <property type="entry name" value="NAD(P)-bd_dom_sf"/>
</dbReference>
<dbReference type="InterPro" id="IPR001509">
    <property type="entry name" value="Epimerase_deHydtase"/>
</dbReference>
<evidence type="ECO:0000313" key="3">
    <source>
        <dbReference type="Proteomes" id="UP000034166"/>
    </source>
</evidence>
<sequence length="258" mass="29803">MVRALIGNTGLVGGNLLKQTRFDRLYNSKNISEVRENEFEYIICAGASGVKWKANKEPAKDFQNIKSLTANLQSIKANKFILISTVDVYQSPLDVNETSPILLEDLIPYGRHRRYLEEFVQNKFANHLIIRLPALFGHGLKKNFIFDLIHNHCLEWTHKDSIYQFYNLGNLYKDIQIAENHQLKLLNITTEPLSAQLVAKECLDFDFQHITVRKPAIYNVKSMHFPAFGGKNGYLYLKEAVLKDLKEFIQLERSKRTS</sequence>
<gene>
    <name evidence="2" type="ORF">WQ57_00870</name>
</gene>
<dbReference type="Proteomes" id="UP000034166">
    <property type="component" value="Unassembled WGS sequence"/>
</dbReference>
<organism evidence="2 3">
    <name type="scientific">Mesobacillus campisalis</name>
    <dbReference type="NCBI Taxonomy" id="1408103"/>
    <lineage>
        <taxon>Bacteria</taxon>
        <taxon>Bacillati</taxon>
        <taxon>Bacillota</taxon>
        <taxon>Bacilli</taxon>
        <taxon>Bacillales</taxon>
        <taxon>Bacillaceae</taxon>
        <taxon>Mesobacillus</taxon>
    </lineage>
</organism>
<dbReference type="EMBL" id="LAYY01000001">
    <property type="protein sequence ID" value="KKK39871.1"/>
    <property type="molecule type" value="Genomic_DNA"/>
</dbReference>
<dbReference type="PATRIC" id="fig|1408103.3.peg.191"/>
<accession>A0A0M2T1N4</accession>
<evidence type="ECO:0000313" key="2">
    <source>
        <dbReference type="EMBL" id="KKK39871.1"/>
    </source>
</evidence>